<evidence type="ECO:0000313" key="2">
    <source>
        <dbReference type="EMBL" id="KAK3220321.1"/>
    </source>
</evidence>
<dbReference type="Proteomes" id="UP001281410">
    <property type="component" value="Unassembled WGS sequence"/>
</dbReference>
<organism evidence="2 3">
    <name type="scientific">Dipteronia sinensis</name>
    <dbReference type="NCBI Taxonomy" id="43782"/>
    <lineage>
        <taxon>Eukaryota</taxon>
        <taxon>Viridiplantae</taxon>
        <taxon>Streptophyta</taxon>
        <taxon>Embryophyta</taxon>
        <taxon>Tracheophyta</taxon>
        <taxon>Spermatophyta</taxon>
        <taxon>Magnoliopsida</taxon>
        <taxon>eudicotyledons</taxon>
        <taxon>Gunneridae</taxon>
        <taxon>Pentapetalae</taxon>
        <taxon>rosids</taxon>
        <taxon>malvids</taxon>
        <taxon>Sapindales</taxon>
        <taxon>Sapindaceae</taxon>
        <taxon>Hippocastanoideae</taxon>
        <taxon>Acereae</taxon>
        <taxon>Dipteronia</taxon>
    </lineage>
</organism>
<dbReference type="AlphaFoldDB" id="A0AAE0ALN3"/>
<dbReference type="Pfam" id="PF00078">
    <property type="entry name" value="RVT_1"/>
    <property type="match status" value="1"/>
</dbReference>
<comment type="caution">
    <text evidence="2">The sequence shown here is derived from an EMBL/GenBank/DDBJ whole genome shotgun (WGS) entry which is preliminary data.</text>
</comment>
<protein>
    <recommendedName>
        <fullName evidence="1">Reverse transcriptase domain-containing protein</fullName>
    </recommendedName>
</protein>
<name>A0AAE0ALN3_9ROSI</name>
<dbReference type="SUPFAM" id="SSF56672">
    <property type="entry name" value="DNA/RNA polymerases"/>
    <property type="match status" value="1"/>
</dbReference>
<proteinExistence type="predicted"/>
<dbReference type="InterPro" id="IPR036691">
    <property type="entry name" value="Endo/exonu/phosph_ase_sf"/>
</dbReference>
<dbReference type="InterPro" id="IPR000477">
    <property type="entry name" value="RT_dom"/>
</dbReference>
<evidence type="ECO:0000313" key="3">
    <source>
        <dbReference type="Proteomes" id="UP001281410"/>
    </source>
</evidence>
<keyword evidence="3" id="KW-1185">Reference proteome</keyword>
<accession>A0AAE0ALN3</accession>
<feature type="domain" description="Reverse transcriptase" evidence="1">
    <location>
        <begin position="352"/>
        <end position="613"/>
    </location>
</feature>
<dbReference type="CDD" id="cd01650">
    <property type="entry name" value="RT_nLTR_like"/>
    <property type="match status" value="1"/>
</dbReference>
<gene>
    <name evidence="2" type="ORF">Dsin_014291</name>
</gene>
<evidence type="ECO:0000259" key="1">
    <source>
        <dbReference type="PROSITE" id="PS50878"/>
    </source>
</evidence>
<sequence length="613" mass="70523">MQSLSALWCVGGDFNATLDPSKRVGVRSYFGSMRCFQNFVFQANVVNIPLQGTSFTWSNNRENQAWARLDRFLLSPSILMWFPNLLQRSLPRSLSDHNPVMLCEENLEWGPSPFRFPNWWLEEKEMMKETIKGWKNCKTSGSKGFVLFSKAKAAKNALKRWLKTSKVLLKKPKEVEDKLSGIDIKVETEGWTEALREERLKLMGELWKCLRREEQTWRQKSRINWLMEGYKNTSFFHSVANGRRRRNLISELTIDGVTVTDPSCIRSEIFGFFKEHFKQEAWQRPSLSWVGLKRISKEESLALEANFSGEEILLALSNCDGNKAPGPDGFNINFIKAHWDEIQEDFMNFINDFHKGGAIRKDINRAFIALIPKVGKPESMKDYRPICLVGSCYKLLAKVLANRLKKCMDSIIGETQMAFVTNRQISNSLVIAEEIINKWKGDMERGLIVKLDFEKAYDSVDCNFLDNMMAGMGFGARWRGWIKECVSSTLLSVLVNGRPTSQFGMERGLRQGDPISPLLFNIVVQGLNCLLQKALNLGLIKGENFDDSKVHITHLQFADDTMLFLKPRMEYILNAKRVLDVDWKLGQKTIDERKDNRFESVDSRTNTGSEPYY</sequence>
<dbReference type="PANTHER" id="PTHR19446">
    <property type="entry name" value="REVERSE TRANSCRIPTASES"/>
    <property type="match status" value="1"/>
</dbReference>
<dbReference type="Gene3D" id="3.60.10.10">
    <property type="entry name" value="Endonuclease/exonuclease/phosphatase"/>
    <property type="match status" value="1"/>
</dbReference>
<dbReference type="InterPro" id="IPR043502">
    <property type="entry name" value="DNA/RNA_pol_sf"/>
</dbReference>
<dbReference type="EMBL" id="JANJYJ010000004">
    <property type="protein sequence ID" value="KAK3220321.1"/>
    <property type="molecule type" value="Genomic_DNA"/>
</dbReference>
<reference evidence="2" key="1">
    <citation type="journal article" date="2023" name="Plant J.">
        <title>Genome sequences and population genomics provide insights into the demographic history, inbreeding, and mutation load of two 'living fossil' tree species of Dipteronia.</title>
        <authorList>
            <person name="Feng Y."/>
            <person name="Comes H.P."/>
            <person name="Chen J."/>
            <person name="Zhu S."/>
            <person name="Lu R."/>
            <person name="Zhang X."/>
            <person name="Li P."/>
            <person name="Qiu J."/>
            <person name="Olsen K.M."/>
            <person name="Qiu Y."/>
        </authorList>
    </citation>
    <scope>NUCLEOTIDE SEQUENCE</scope>
    <source>
        <strain evidence="2">NBL</strain>
    </source>
</reference>
<dbReference type="SUPFAM" id="SSF56219">
    <property type="entry name" value="DNase I-like"/>
    <property type="match status" value="1"/>
</dbReference>
<dbReference type="PROSITE" id="PS50878">
    <property type="entry name" value="RT_POL"/>
    <property type="match status" value="1"/>
</dbReference>